<dbReference type="EMBL" id="JXJU01000001">
    <property type="protein sequence ID" value="PCS01596.1"/>
    <property type="molecule type" value="Genomic_DNA"/>
</dbReference>
<comment type="caution">
    <text evidence="3">The sequence shown here is derived from an EMBL/GenBank/DDBJ whole genome shotgun (WGS) entry which is preliminary data.</text>
</comment>
<organism evidence="3 4">
    <name type="scientific">Lactococcus fujiensis JCM 16395</name>
    <dbReference type="NCBI Taxonomy" id="1291764"/>
    <lineage>
        <taxon>Bacteria</taxon>
        <taxon>Bacillati</taxon>
        <taxon>Bacillota</taxon>
        <taxon>Bacilli</taxon>
        <taxon>Lactobacillales</taxon>
        <taxon>Streptococcaceae</taxon>
        <taxon>Lactococcus</taxon>
    </lineage>
</organism>
<dbReference type="InterPro" id="IPR027994">
    <property type="entry name" value="WxL_dom"/>
</dbReference>
<feature type="signal peptide" evidence="1">
    <location>
        <begin position="1"/>
        <end position="27"/>
    </location>
</feature>
<gene>
    <name evidence="3" type="ORF">RT41_GL000360</name>
</gene>
<feature type="chain" id="PRO_5012359570" description="WxL domain-containing protein" evidence="1">
    <location>
        <begin position="28"/>
        <end position="210"/>
    </location>
</feature>
<evidence type="ECO:0000256" key="1">
    <source>
        <dbReference type="SAM" id="SignalP"/>
    </source>
</evidence>
<reference evidence="3 4" key="1">
    <citation type="submission" date="2014-12" db="EMBL/GenBank/DDBJ databases">
        <title>Draft genome sequences of 10 type strains of Lactococcus.</title>
        <authorList>
            <person name="Sun Z."/>
            <person name="Zhong Z."/>
            <person name="Liu W."/>
            <person name="Zhang W."/>
            <person name="Zhang H."/>
        </authorList>
    </citation>
    <scope>NUCLEOTIDE SEQUENCE [LARGE SCALE GENOMIC DNA]</scope>
    <source>
        <strain evidence="3 4">JCM 16395</strain>
    </source>
</reference>
<protein>
    <recommendedName>
        <fullName evidence="2">WxL domain-containing protein</fullName>
    </recommendedName>
</protein>
<dbReference type="Pfam" id="PF13731">
    <property type="entry name" value="WxL"/>
    <property type="match status" value="1"/>
</dbReference>
<keyword evidence="1" id="KW-0732">Signal</keyword>
<proteinExistence type="predicted"/>
<evidence type="ECO:0000259" key="2">
    <source>
        <dbReference type="Pfam" id="PF13731"/>
    </source>
</evidence>
<dbReference type="RefSeq" id="WP_096816993.1">
    <property type="nucleotide sequence ID" value="NZ_JXJU01000001.1"/>
</dbReference>
<accession>A0A2A5RQ95</accession>
<evidence type="ECO:0000313" key="4">
    <source>
        <dbReference type="Proteomes" id="UP000218181"/>
    </source>
</evidence>
<evidence type="ECO:0000313" key="3">
    <source>
        <dbReference type="EMBL" id="PCS01596.1"/>
    </source>
</evidence>
<keyword evidence="4" id="KW-1185">Reference proteome</keyword>
<dbReference type="AlphaFoldDB" id="A0A2A5RQ95"/>
<feature type="domain" description="WxL" evidence="2">
    <location>
        <begin position="35"/>
        <end position="204"/>
    </location>
</feature>
<name>A0A2A5RQ95_9LACT</name>
<dbReference type="Proteomes" id="UP000218181">
    <property type="component" value="Unassembled WGS sequence"/>
</dbReference>
<sequence length="210" mass="20366">MKKSLKVASLSTIALTVLAMGASVASADTFATPVTTTTSTGNTTPVSLTFASGNLQLTTAPSFATTSSLSILSSSSAETYAVPAGTTTPAIGVTDMTGGTTGWTVSAQASTLTGSGLTTIGAGNYLTLTMGTLTASGTASKISAATTATQLTTDGATTVPVLTASDDSNQTVSQAVTSATLNTGVGQVVNAGTYAGTITWTLAAAAGTVK</sequence>